<gene>
    <name evidence="2" type="ORF">ACFQ1R_10630</name>
</gene>
<keyword evidence="2" id="KW-0808">Transferase</keyword>
<dbReference type="CDD" id="cd06433">
    <property type="entry name" value="GT_2_WfgS_like"/>
    <property type="match status" value="1"/>
</dbReference>
<organism evidence="2 3">
    <name type="scientific">Mariniflexile jejuense</name>
    <dbReference type="NCBI Taxonomy" id="1173582"/>
    <lineage>
        <taxon>Bacteria</taxon>
        <taxon>Pseudomonadati</taxon>
        <taxon>Bacteroidota</taxon>
        <taxon>Flavobacteriia</taxon>
        <taxon>Flavobacteriales</taxon>
        <taxon>Flavobacteriaceae</taxon>
        <taxon>Mariniflexile</taxon>
    </lineage>
</organism>
<dbReference type="EMBL" id="JBHTJI010000001">
    <property type="protein sequence ID" value="MFD0990552.1"/>
    <property type="molecule type" value="Genomic_DNA"/>
</dbReference>
<dbReference type="Gene3D" id="3.90.550.10">
    <property type="entry name" value="Spore Coat Polysaccharide Biosynthesis Protein SpsA, Chain A"/>
    <property type="match status" value="1"/>
</dbReference>
<keyword evidence="3" id="KW-1185">Reference proteome</keyword>
<dbReference type="PANTHER" id="PTHR22916">
    <property type="entry name" value="GLYCOSYLTRANSFERASE"/>
    <property type="match status" value="1"/>
</dbReference>
<keyword evidence="2" id="KW-0328">Glycosyltransferase</keyword>
<sequence>MNPLLSIITATYNSEKTLEKTIKSVLSQNYSNYEYIIVDGKSNDNTINIIKKYEVIFKERNISFKWISEKDTGIYNAWNKGLKLATGNWIAFLGSDDIYLDNAFSMYATELLNNPEADFVHSKVRLVNKGKIKYIVSDKWIWKNFKRYMKIAHVGSFHNSNYFEKYGMYNEIYKIAGDYEMLLRAKSKLKTIFIDCFTAEMEDGGVSNNNVFLVFREVRKAKINTAKTFTPIAYFDFYFSLIKYYISSFLK</sequence>
<dbReference type="SUPFAM" id="SSF53448">
    <property type="entry name" value="Nucleotide-diphospho-sugar transferases"/>
    <property type="match status" value="1"/>
</dbReference>
<comment type="caution">
    <text evidence="2">The sequence shown here is derived from an EMBL/GenBank/DDBJ whole genome shotgun (WGS) entry which is preliminary data.</text>
</comment>
<accession>A0ABW3JJF1</accession>
<evidence type="ECO:0000313" key="3">
    <source>
        <dbReference type="Proteomes" id="UP001597061"/>
    </source>
</evidence>
<dbReference type="RefSeq" id="WP_379926147.1">
    <property type="nucleotide sequence ID" value="NZ_JBHTJI010000001.1"/>
</dbReference>
<dbReference type="Pfam" id="PF00535">
    <property type="entry name" value="Glycos_transf_2"/>
    <property type="match status" value="1"/>
</dbReference>
<proteinExistence type="predicted"/>
<name>A0ABW3JJF1_9FLAO</name>
<dbReference type="PANTHER" id="PTHR22916:SF3">
    <property type="entry name" value="UDP-GLCNAC:BETAGAL BETA-1,3-N-ACETYLGLUCOSAMINYLTRANSFERASE-LIKE PROTEIN 1"/>
    <property type="match status" value="1"/>
</dbReference>
<protein>
    <submittedName>
        <fullName evidence="2">Glycosyltransferase family 2 protein</fullName>
        <ecNumber evidence="2">2.4.-.-</ecNumber>
    </submittedName>
</protein>
<dbReference type="Proteomes" id="UP001597061">
    <property type="component" value="Unassembled WGS sequence"/>
</dbReference>
<dbReference type="GO" id="GO:0016757">
    <property type="term" value="F:glycosyltransferase activity"/>
    <property type="evidence" value="ECO:0007669"/>
    <property type="project" value="UniProtKB-KW"/>
</dbReference>
<reference evidence="3" key="1">
    <citation type="journal article" date="2019" name="Int. J. Syst. Evol. Microbiol.">
        <title>The Global Catalogue of Microorganisms (GCM) 10K type strain sequencing project: providing services to taxonomists for standard genome sequencing and annotation.</title>
        <authorList>
            <consortium name="The Broad Institute Genomics Platform"/>
            <consortium name="The Broad Institute Genome Sequencing Center for Infectious Disease"/>
            <person name="Wu L."/>
            <person name="Ma J."/>
        </authorList>
    </citation>
    <scope>NUCLEOTIDE SEQUENCE [LARGE SCALE GENOMIC DNA]</scope>
    <source>
        <strain evidence="3">CCUG 62414</strain>
    </source>
</reference>
<evidence type="ECO:0000313" key="2">
    <source>
        <dbReference type="EMBL" id="MFD0990552.1"/>
    </source>
</evidence>
<dbReference type="InterPro" id="IPR001173">
    <property type="entry name" value="Glyco_trans_2-like"/>
</dbReference>
<feature type="domain" description="Glycosyltransferase 2-like" evidence="1">
    <location>
        <begin position="6"/>
        <end position="153"/>
    </location>
</feature>
<evidence type="ECO:0000259" key="1">
    <source>
        <dbReference type="Pfam" id="PF00535"/>
    </source>
</evidence>
<dbReference type="InterPro" id="IPR029044">
    <property type="entry name" value="Nucleotide-diphossugar_trans"/>
</dbReference>
<dbReference type="EC" id="2.4.-.-" evidence="2"/>